<feature type="transmembrane region" description="Helical" evidence="1">
    <location>
        <begin position="212"/>
        <end position="231"/>
    </location>
</feature>
<dbReference type="GO" id="GO:0009094">
    <property type="term" value="P:L-phenylalanine biosynthetic process"/>
    <property type="evidence" value="ECO:0007669"/>
    <property type="project" value="UniProtKB-UniPathway"/>
</dbReference>
<feature type="transmembrane region" description="Helical" evidence="1">
    <location>
        <begin position="24"/>
        <end position="42"/>
    </location>
</feature>
<dbReference type="RefSeq" id="WP_014887394.1">
    <property type="nucleotide sequence ID" value="NC_018417.1"/>
</dbReference>
<evidence type="ECO:0000313" key="3">
    <source>
        <dbReference type="EMBL" id="AFP84094.1"/>
    </source>
</evidence>
<gene>
    <name evidence="3" type="primary">pdt</name>
    <name evidence="3" type="ORF">A355_053</name>
</gene>
<dbReference type="HOGENOM" id="CLU_1101303_0_0_6"/>
<dbReference type="AlphaFoldDB" id="J3Z1F9"/>
<evidence type="ECO:0000259" key="2">
    <source>
        <dbReference type="Pfam" id="PF00800"/>
    </source>
</evidence>
<name>J3Z1F9_CARRU</name>
<keyword evidence="1" id="KW-0472">Membrane</keyword>
<dbReference type="GO" id="GO:0004664">
    <property type="term" value="F:prephenate dehydratase activity"/>
    <property type="evidence" value="ECO:0007669"/>
    <property type="project" value="InterPro"/>
</dbReference>
<feature type="transmembrane region" description="Helical" evidence="1">
    <location>
        <begin position="79"/>
        <end position="97"/>
    </location>
</feature>
<dbReference type="PATRIC" id="fig|1202539.3.peg.47"/>
<proteinExistence type="predicted"/>
<dbReference type="SUPFAM" id="SSF53850">
    <property type="entry name" value="Periplasmic binding protein-like II"/>
    <property type="match status" value="1"/>
</dbReference>
<reference evidence="3 4" key="1">
    <citation type="journal article" date="2012" name="Mol. Biol. Evol.">
        <title>Genome reduction and co-evolution between the primary and secondary bacterial symbionts of psyllids.</title>
        <authorList>
            <person name="Sloan D.B."/>
            <person name="Moran N.A."/>
        </authorList>
    </citation>
    <scope>NUCLEOTIDE SEQUENCE [LARGE SCALE GENOMIC DNA]</scope>
    <source>
        <strain evidence="3 4">HT</strain>
    </source>
</reference>
<dbReference type="InterPro" id="IPR001086">
    <property type="entry name" value="Preph_deHydtase"/>
</dbReference>
<keyword evidence="1" id="KW-1133">Transmembrane helix</keyword>
<sequence>MFNKKKKIILNLFKKISNFKKKNFLILGPIGNYSFSVFFLKINKKYNFLPIKNINLLKFKFNNLIPFENNNGGIVKDTLNLLLNNFFFINNMLIINIKHNLYLYKKYNYFYLHIQSYKQIKKSIFFFLNKIKKKFINSNSIINKGINISNFTSKKTFIIYIKKVVLKDNFINKTKFILNNNNKIKKIILSFFSKKYFYINKMINFFYSKKNYFYEIFVFSIKYLLFIMKYLKTNNKIKIVGFYNIL</sequence>
<accession>J3Z1F9</accession>
<dbReference type="KEGG" id="crt:A355_053"/>
<dbReference type="Proteomes" id="UP000003933">
    <property type="component" value="Chromosome"/>
</dbReference>
<protein>
    <submittedName>
        <fullName evidence="3">Putative prephenate dehydratase</fullName>
    </submittedName>
</protein>
<dbReference type="Gene3D" id="3.40.190.10">
    <property type="entry name" value="Periplasmic binding protein-like II"/>
    <property type="match status" value="2"/>
</dbReference>
<dbReference type="Pfam" id="PF00800">
    <property type="entry name" value="PDT"/>
    <property type="match status" value="1"/>
</dbReference>
<evidence type="ECO:0000313" key="4">
    <source>
        <dbReference type="Proteomes" id="UP000003933"/>
    </source>
</evidence>
<dbReference type="EMBL" id="CP003544">
    <property type="protein sequence ID" value="AFP84094.1"/>
    <property type="molecule type" value="Genomic_DNA"/>
</dbReference>
<evidence type="ECO:0000256" key="1">
    <source>
        <dbReference type="SAM" id="Phobius"/>
    </source>
</evidence>
<dbReference type="STRING" id="1202539.A355_053"/>
<organism evidence="3 4">
    <name type="scientific">Candidatus Carsonella ruddii HT isolate Thao2000</name>
    <dbReference type="NCBI Taxonomy" id="1202539"/>
    <lineage>
        <taxon>Bacteria</taxon>
        <taxon>Pseudomonadati</taxon>
        <taxon>Pseudomonadota</taxon>
        <taxon>Gammaproteobacteria</taxon>
        <taxon>Oceanospirillales</taxon>
        <taxon>Halomonadaceae</taxon>
        <taxon>Zymobacter group</taxon>
        <taxon>Candidatus Carsonella</taxon>
    </lineage>
</organism>
<feature type="domain" description="Prephenate dehydratase" evidence="2">
    <location>
        <begin position="26"/>
        <end position="140"/>
    </location>
</feature>
<dbReference type="UniPathway" id="UPA00121">
    <property type="reaction ID" value="UER00345"/>
</dbReference>
<keyword evidence="1" id="KW-0812">Transmembrane</keyword>